<dbReference type="Gene3D" id="3.30.70.1210">
    <property type="entry name" value="Crispr-associated protein, domain 2"/>
    <property type="match status" value="1"/>
</dbReference>
<keyword evidence="2" id="KW-1185">Reference proteome</keyword>
<dbReference type="InterPro" id="IPR010179">
    <property type="entry name" value="CRISPR-assoc_prot_Cse3"/>
</dbReference>
<protein>
    <submittedName>
        <fullName evidence="1">CRISPR-associated protein CasE</fullName>
    </submittedName>
</protein>
<gene>
    <name evidence="1" type="ORF">RU86_GL001081</name>
</gene>
<dbReference type="AlphaFoldDB" id="A0A2A5S5A9"/>
<reference evidence="1 2" key="1">
    <citation type="submission" date="2014-12" db="EMBL/GenBank/DDBJ databases">
        <title>Draft genome sequences of 10 type strains of Lactococcus.</title>
        <authorList>
            <person name="Sun Z."/>
            <person name="Zhong Z."/>
            <person name="Liu W."/>
            <person name="Zhang W."/>
            <person name="Zhang H."/>
        </authorList>
    </citation>
    <scope>NUCLEOTIDE SEQUENCE [LARGE SCALE GENOMIC DNA]</scope>
    <source>
        <strain evidence="1 2">DSM 6634</strain>
    </source>
</reference>
<evidence type="ECO:0000313" key="2">
    <source>
        <dbReference type="Proteomes" id="UP000218282"/>
    </source>
</evidence>
<proteinExistence type="predicted"/>
<comment type="caution">
    <text evidence="1">The sequence shown here is derived from an EMBL/GenBank/DDBJ whole genome shotgun (WGS) entry which is preliminary data.</text>
</comment>
<dbReference type="Pfam" id="PF08798">
    <property type="entry name" value="CRISPR_assoc"/>
    <property type="match status" value="1"/>
</dbReference>
<dbReference type="NCBIfam" id="TIGR01907">
    <property type="entry name" value="casE_Cse3"/>
    <property type="match status" value="1"/>
</dbReference>
<sequence length="213" mass="24496">MYLSRVVIDTKNRQKMKDLTHVGAYHGWVENSFPNQVRDSQGLFPRKLWRIDKLNQNKYLLLISEEKPDIKKLEKYGVQDTGQIKDYQPYIDSLKSGDYVRFKLVANPVISKKVSGGRGQVMPHVTMAWQEKFLLDRSEKHGFKLNSDDFAITEHEYVTFKHKSGKMPRLSKTTYEGNLTITDSKKFKALLVGGMGKKKAYGFGMMTVIPIGE</sequence>
<dbReference type="Gene3D" id="3.30.70.1200">
    <property type="entry name" value="Crispr-associated protein, domain 1"/>
    <property type="match status" value="1"/>
</dbReference>
<evidence type="ECO:0000313" key="1">
    <source>
        <dbReference type="EMBL" id="PCS08697.1"/>
    </source>
</evidence>
<dbReference type="Proteomes" id="UP000218282">
    <property type="component" value="Unassembled WGS sequence"/>
</dbReference>
<dbReference type="EMBL" id="JXJW01000002">
    <property type="protein sequence ID" value="PCS08697.1"/>
    <property type="molecule type" value="Genomic_DNA"/>
</dbReference>
<dbReference type="RefSeq" id="WP_096813709.1">
    <property type="nucleotide sequence ID" value="NZ_JXJW01000002.1"/>
</dbReference>
<name>A0A2A5S5A9_9LACT</name>
<organism evidence="1 2">
    <name type="scientific">Pseudolactococcus piscium</name>
    <dbReference type="NCBI Taxonomy" id="1364"/>
    <lineage>
        <taxon>Bacteria</taxon>
        <taxon>Bacillati</taxon>
        <taxon>Bacillota</taxon>
        <taxon>Bacilli</taxon>
        <taxon>Lactobacillales</taxon>
        <taxon>Streptococcaceae</taxon>
        <taxon>Pseudolactococcus</taxon>
    </lineage>
</organism>
<accession>A0A2A5S5A9</accession>
<dbReference type="SUPFAM" id="SSF117987">
    <property type="entry name" value="CRISPR-associated protein"/>
    <property type="match status" value="2"/>
</dbReference>
<dbReference type="SMART" id="SM01101">
    <property type="entry name" value="CRISPR_assoc"/>
    <property type="match status" value="1"/>
</dbReference>
<dbReference type="CDD" id="cd09727">
    <property type="entry name" value="Cas6_I-E"/>
    <property type="match status" value="1"/>
</dbReference>